<dbReference type="AlphaFoldDB" id="A0A2U1MN23"/>
<keyword evidence="4" id="KW-0067">ATP-binding</keyword>
<dbReference type="PANTHER" id="PTHR23075:SF0">
    <property type="entry name" value="ATPASE FAMILY AAA DOMAIN-CONTAINING PROTEIN 3"/>
    <property type="match status" value="1"/>
</dbReference>
<feature type="compositionally biased region" description="Basic and acidic residues" evidence="8">
    <location>
        <begin position="12"/>
        <end position="30"/>
    </location>
</feature>
<evidence type="ECO:0000256" key="8">
    <source>
        <dbReference type="SAM" id="MobiDB-lite"/>
    </source>
</evidence>
<dbReference type="PANTHER" id="PTHR23075">
    <property type="entry name" value="PUTATIVE ATP-ASE"/>
    <property type="match status" value="1"/>
</dbReference>
<dbReference type="Pfam" id="PF12037">
    <property type="entry name" value="ATAD3_N"/>
    <property type="match status" value="1"/>
</dbReference>
<feature type="domain" description="ATPase family AAA" evidence="9">
    <location>
        <begin position="18"/>
        <end position="88"/>
    </location>
</feature>
<dbReference type="GO" id="GO:0005524">
    <property type="term" value="F:ATP binding"/>
    <property type="evidence" value="ECO:0007669"/>
    <property type="project" value="UniProtKB-KW"/>
</dbReference>
<evidence type="ECO:0000256" key="7">
    <source>
        <dbReference type="ARBA" id="ARBA00023136"/>
    </source>
</evidence>
<reference evidence="10 11" key="1">
    <citation type="journal article" date="2018" name="Mol. Plant">
        <title>The genome of Artemisia annua provides insight into the evolution of Asteraceae family and artemisinin biosynthesis.</title>
        <authorList>
            <person name="Shen Q."/>
            <person name="Zhang L."/>
            <person name="Liao Z."/>
            <person name="Wang S."/>
            <person name="Yan T."/>
            <person name="Shi P."/>
            <person name="Liu M."/>
            <person name="Fu X."/>
            <person name="Pan Q."/>
            <person name="Wang Y."/>
            <person name="Lv Z."/>
            <person name="Lu X."/>
            <person name="Zhang F."/>
            <person name="Jiang W."/>
            <person name="Ma Y."/>
            <person name="Chen M."/>
            <person name="Hao X."/>
            <person name="Li L."/>
            <person name="Tang Y."/>
            <person name="Lv G."/>
            <person name="Zhou Y."/>
            <person name="Sun X."/>
            <person name="Brodelius P.E."/>
            <person name="Rose J.K.C."/>
            <person name="Tang K."/>
        </authorList>
    </citation>
    <scope>NUCLEOTIDE SEQUENCE [LARGE SCALE GENOMIC DNA]</scope>
    <source>
        <strain evidence="11">cv. Huhao1</strain>
        <tissue evidence="10">Leaf</tissue>
    </source>
</reference>
<comment type="caution">
    <text evidence="10">The sequence shown here is derived from an EMBL/GenBank/DDBJ whole genome shotgun (WGS) entry which is preliminary data.</text>
</comment>
<keyword evidence="11" id="KW-1185">Reference proteome</keyword>
<evidence type="ECO:0000313" key="10">
    <source>
        <dbReference type="EMBL" id="PWA62616.1"/>
    </source>
</evidence>
<evidence type="ECO:0000256" key="4">
    <source>
        <dbReference type="ARBA" id="ARBA00022840"/>
    </source>
</evidence>
<evidence type="ECO:0000256" key="6">
    <source>
        <dbReference type="ARBA" id="ARBA00023128"/>
    </source>
</evidence>
<comment type="subcellular location">
    <subcellularLocation>
        <location evidence="1">Mitochondrion membrane</location>
    </subcellularLocation>
</comment>
<dbReference type="GO" id="GO:0007005">
    <property type="term" value="P:mitochondrion organization"/>
    <property type="evidence" value="ECO:0007669"/>
    <property type="project" value="TreeGrafter"/>
</dbReference>
<sequence length="89" mass="9670">MAKASSSGLKMVDPEKKDDSPAPARVRNDNPRTTSPGFDPEALVRGAKALREVAASKEAKKAFELMKKHEETRQTELAAKAAEFKAMQA</sequence>
<keyword evidence="5" id="KW-0175">Coiled coil</keyword>
<dbReference type="Proteomes" id="UP000245207">
    <property type="component" value="Unassembled WGS sequence"/>
</dbReference>
<evidence type="ECO:0000313" key="11">
    <source>
        <dbReference type="Proteomes" id="UP000245207"/>
    </source>
</evidence>
<gene>
    <name evidence="10" type="ORF">CTI12_AA362420</name>
</gene>
<dbReference type="GO" id="GO:0031966">
    <property type="term" value="C:mitochondrial membrane"/>
    <property type="evidence" value="ECO:0007669"/>
    <property type="project" value="UniProtKB-SubCell"/>
</dbReference>
<evidence type="ECO:0000259" key="9">
    <source>
        <dbReference type="Pfam" id="PF12037"/>
    </source>
</evidence>
<name>A0A2U1MN23_ARTAN</name>
<evidence type="ECO:0000256" key="2">
    <source>
        <dbReference type="ARBA" id="ARBA00022741"/>
    </source>
</evidence>
<organism evidence="10 11">
    <name type="scientific">Artemisia annua</name>
    <name type="common">Sweet wormwood</name>
    <dbReference type="NCBI Taxonomy" id="35608"/>
    <lineage>
        <taxon>Eukaryota</taxon>
        <taxon>Viridiplantae</taxon>
        <taxon>Streptophyta</taxon>
        <taxon>Embryophyta</taxon>
        <taxon>Tracheophyta</taxon>
        <taxon>Spermatophyta</taxon>
        <taxon>Magnoliopsida</taxon>
        <taxon>eudicotyledons</taxon>
        <taxon>Gunneridae</taxon>
        <taxon>Pentapetalae</taxon>
        <taxon>asterids</taxon>
        <taxon>campanulids</taxon>
        <taxon>Asterales</taxon>
        <taxon>Asteraceae</taxon>
        <taxon>Asteroideae</taxon>
        <taxon>Anthemideae</taxon>
        <taxon>Artemisiinae</taxon>
        <taxon>Artemisia</taxon>
    </lineage>
</organism>
<keyword evidence="2" id="KW-0547">Nucleotide-binding</keyword>
<dbReference type="GO" id="GO:0008270">
    <property type="term" value="F:zinc ion binding"/>
    <property type="evidence" value="ECO:0007669"/>
    <property type="project" value="TreeGrafter"/>
</dbReference>
<evidence type="ECO:0000256" key="3">
    <source>
        <dbReference type="ARBA" id="ARBA00022792"/>
    </source>
</evidence>
<accession>A0A2U1MN23</accession>
<dbReference type="STRING" id="35608.A0A2U1MN23"/>
<feature type="region of interest" description="Disordered" evidence="8">
    <location>
        <begin position="1"/>
        <end position="41"/>
    </location>
</feature>
<keyword evidence="6" id="KW-0496">Mitochondrion</keyword>
<keyword evidence="7" id="KW-0472">Membrane</keyword>
<dbReference type="EMBL" id="PKPP01004830">
    <property type="protein sequence ID" value="PWA62616.1"/>
    <property type="molecule type" value="Genomic_DNA"/>
</dbReference>
<keyword evidence="3" id="KW-0999">Mitochondrion inner membrane</keyword>
<dbReference type="InterPro" id="IPR021911">
    <property type="entry name" value="ATAD3_N"/>
</dbReference>
<evidence type="ECO:0000256" key="1">
    <source>
        <dbReference type="ARBA" id="ARBA00004325"/>
    </source>
</evidence>
<protein>
    <submittedName>
        <fullName evidence="10">ATPase, AAA-type, core</fullName>
    </submittedName>
</protein>
<evidence type="ECO:0000256" key="5">
    <source>
        <dbReference type="ARBA" id="ARBA00023054"/>
    </source>
</evidence>
<proteinExistence type="predicted"/>
<dbReference type="OrthoDB" id="199596at2759"/>